<protein>
    <submittedName>
        <fullName evidence="1">RCC1/BLIP-II</fullName>
    </submittedName>
</protein>
<accession>A0ACB8SKJ7</accession>
<reference evidence="1" key="2">
    <citation type="journal article" date="2022" name="New Phytol.">
        <title>Evolutionary transition to the ectomycorrhizal habit in the genomes of a hyperdiverse lineage of mushroom-forming fungi.</title>
        <authorList>
            <person name="Looney B."/>
            <person name="Miyauchi S."/>
            <person name="Morin E."/>
            <person name="Drula E."/>
            <person name="Courty P.E."/>
            <person name="Kohler A."/>
            <person name="Kuo A."/>
            <person name="LaButti K."/>
            <person name="Pangilinan J."/>
            <person name="Lipzen A."/>
            <person name="Riley R."/>
            <person name="Andreopoulos W."/>
            <person name="He G."/>
            <person name="Johnson J."/>
            <person name="Nolan M."/>
            <person name="Tritt A."/>
            <person name="Barry K.W."/>
            <person name="Grigoriev I.V."/>
            <person name="Nagy L.G."/>
            <person name="Hibbett D."/>
            <person name="Henrissat B."/>
            <person name="Matheny P.B."/>
            <person name="Labbe J."/>
            <person name="Martin F.M."/>
        </authorList>
    </citation>
    <scope>NUCLEOTIDE SEQUENCE</scope>
    <source>
        <strain evidence="1">HHB10654</strain>
    </source>
</reference>
<keyword evidence="2" id="KW-1185">Reference proteome</keyword>
<dbReference type="Proteomes" id="UP000814140">
    <property type="component" value="Unassembled WGS sequence"/>
</dbReference>
<proteinExistence type="predicted"/>
<name>A0ACB8SKJ7_9AGAM</name>
<dbReference type="EMBL" id="MU277264">
    <property type="protein sequence ID" value="KAI0056460.1"/>
    <property type="molecule type" value="Genomic_DNA"/>
</dbReference>
<evidence type="ECO:0000313" key="2">
    <source>
        <dbReference type="Proteomes" id="UP000814140"/>
    </source>
</evidence>
<evidence type="ECO:0000313" key="1">
    <source>
        <dbReference type="EMBL" id="KAI0056460.1"/>
    </source>
</evidence>
<reference evidence="1" key="1">
    <citation type="submission" date="2021-03" db="EMBL/GenBank/DDBJ databases">
        <authorList>
            <consortium name="DOE Joint Genome Institute"/>
            <person name="Ahrendt S."/>
            <person name="Looney B.P."/>
            <person name="Miyauchi S."/>
            <person name="Morin E."/>
            <person name="Drula E."/>
            <person name="Courty P.E."/>
            <person name="Chicoki N."/>
            <person name="Fauchery L."/>
            <person name="Kohler A."/>
            <person name="Kuo A."/>
            <person name="Labutti K."/>
            <person name="Pangilinan J."/>
            <person name="Lipzen A."/>
            <person name="Riley R."/>
            <person name="Andreopoulos W."/>
            <person name="He G."/>
            <person name="Johnson J."/>
            <person name="Barry K.W."/>
            <person name="Grigoriev I.V."/>
            <person name="Nagy L."/>
            <person name="Hibbett D."/>
            <person name="Henrissat B."/>
            <person name="Matheny P.B."/>
            <person name="Labbe J."/>
            <person name="Martin F."/>
        </authorList>
    </citation>
    <scope>NUCLEOTIDE SEQUENCE</scope>
    <source>
        <strain evidence="1">HHB10654</strain>
    </source>
</reference>
<sequence length="447" mass="47106">MAALRTSLYAAGSNGKGQLATGTLDDAHSLQPCNFSGSPPPSLPVGTISIDSLVGGGNHTVALLLREDRRKELWGCGDGSKGQLGPAYTADAGADTVFFRPVRFPLPGCRFEGFSVEKVAACWETTYLVVSKDGCSDAVISMGGDDFGDLGVGGLREKGMVRANAFHVVDFTSVVAGDARRIAVKDIAAGPHHVVVHLQVAYADGSMREHVTGWGACRHGQLGPLESPSRRPLAFVSAPHAIPFDAEDPITAIGAGNQHTVLLHSSGRVSGLGSNKKHQLSGLSDVSNARAIACTWNGTYVLAEYADAGTCLFSVGSAAKGQLGRPPEADHALAPVKFSSSSGLRHFACGSEHVLAVVSNQEGSEEPQYEVWGWGWNEHGNLATGSLEDVHTPIKVWPTSSAVHGHVDDIRAWAGCGSSWIAVRHREEVRGTRGLWLEFSTSQAACR</sequence>
<comment type="caution">
    <text evidence="1">The sequence shown here is derived from an EMBL/GenBank/DDBJ whole genome shotgun (WGS) entry which is preliminary data.</text>
</comment>
<organism evidence="1 2">
    <name type="scientific">Artomyces pyxidatus</name>
    <dbReference type="NCBI Taxonomy" id="48021"/>
    <lineage>
        <taxon>Eukaryota</taxon>
        <taxon>Fungi</taxon>
        <taxon>Dikarya</taxon>
        <taxon>Basidiomycota</taxon>
        <taxon>Agaricomycotina</taxon>
        <taxon>Agaricomycetes</taxon>
        <taxon>Russulales</taxon>
        <taxon>Auriscalpiaceae</taxon>
        <taxon>Artomyces</taxon>
    </lineage>
</organism>
<gene>
    <name evidence="1" type="ORF">BV25DRAFT_1842316</name>
</gene>